<dbReference type="EMBL" id="KV016230">
    <property type="protein sequence ID" value="KZV20053.1"/>
    <property type="molecule type" value="Genomic_DNA"/>
</dbReference>
<protein>
    <submittedName>
        <fullName evidence="1">Uncharacterized protein</fullName>
    </submittedName>
</protein>
<dbReference type="Proteomes" id="UP000250235">
    <property type="component" value="Unassembled WGS sequence"/>
</dbReference>
<keyword evidence="2" id="KW-1185">Reference proteome</keyword>
<reference evidence="1 2" key="1">
    <citation type="journal article" date="2015" name="Proc. Natl. Acad. Sci. U.S.A.">
        <title>The resurrection genome of Boea hygrometrica: A blueprint for survival of dehydration.</title>
        <authorList>
            <person name="Xiao L."/>
            <person name="Yang G."/>
            <person name="Zhang L."/>
            <person name="Yang X."/>
            <person name="Zhao S."/>
            <person name="Ji Z."/>
            <person name="Zhou Q."/>
            <person name="Hu M."/>
            <person name="Wang Y."/>
            <person name="Chen M."/>
            <person name="Xu Y."/>
            <person name="Jin H."/>
            <person name="Xiao X."/>
            <person name="Hu G."/>
            <person name="Bao F."/>
            <person name="Hu Y."/>
            <person name="Wan P."/>
            <person name="Li L."/>
            <person name="Deng X."/>
            <person name="Kuang T."/>
            <person name="Xiang C."/>
            <person name="Zhu J.K."/>
            <person name="Oliver M.J."/>
            <person name="He Y."/>
        </authorList>
    </citation>
    <scope>NUCLEOTIDE SEQUENCE [LARGE SCALE GENOMIC DNA]</scope>
    <source>
        <strain evidence="2">cv. XS01</strain>
    </source>
</reference>
<dbReference type="AlphaFoldDB" id="A0A2Z7AEB1"/>
<gene>
    <name evidence="1" type="ORF">F511_15296</name>
</gene>
<evidence type="ECO:0000313" key="1">
    <source>
        <dbReference type="EMBL" id="KZV20053.1"/>
    </source>
</evidence>
<organism evidence="1 2">
    <name type="scientific">Dorcoceras hygrometricum</name>
    <dbReference type="NCBI Taxonomy" id="472368"/>
    <lineage>
        <taxon>Eukaryota</taxon>
        <taxon>Viridiplantae</taxon>
        <taxon>Streptophyta</taxon>
        <taxon>Embryophyta</taxon>
        <taxon>Tracheophyta</taxon>
        <taxon>Spermatophyta</taxon>
        <taxon>Magnoliopsida</taxon>
        <taxon>eudicotyledons</taxon>
        <taxon>Gunneridae</taxon>
        <taxon>Pentapetalae</taxon>
        <taxon>asterids</taxon>
        <taxon>lamiids</taxon>
        <taxon>Lamiales</taxon>
        <taxon>Gesneriaceae</taxon>
        <taxon>Didymocarpoideae</taxon>
        <taxon>Trichosporeae</taxon>
        <taxon>Loxocarpinae</taxon>
        <taxon>Dorcoceras</taxon>
    </lineage>
</organism>
<name>A0A2Z7AEB1_9LAMI</name>
<proteinExistence type="predicted"/>
<accession>A0A2Z7AEB1</accession>
<evidence type="ECO:0000313" key="2">
    <source>
        <dbReference type="Proteomes" id="UP000250235"/>
    </source>
</evidence>
<sequence length="70" mass="8406">MVEDKPIRKNRSDQKCGIRSVYQLREEQNKQIRSEQVLYQISWETRSDKPACTYPHRARSVISDQLRDQL</sequence>